<sequence length="124" mass="13218">MSPPNDRHDREHETIAELKRRLNELEGVIRRFDGGAVDGSVASTLAGLSAQLEPLRDMAPQRAKLLPAAIDRLGALRSSLARPDWTGVGALSGDDGVPFIGALVDRDSRTVQAAAQAQQVSVKP</sequence>
<dbReference type="AlphaFoldDB" id="A0A0K1Q199"/>
<dbReference type="KEGG" id="llu:AKJ09_06181"/>
<dbReference type="EMBL" id="CP012333">
    <property type="protein sequence ID" value="AKU99517.1"/>
    <property type="molecule type" value="Genomic_DNA"/>
</dbReference>
<dbReference type="RefSeq" id="WP_146650961.1">
    <property type="nucleotide sequence ID" value="NZ_CP012333.1"/>
</dbReference>
<accession>A0A0K1Q199</accession>
<gene>
    <name evidence="1" type="ORF">AKJ09_06181</name>
</gene>
<keyword evidence="2" id="KW-1185">Reference proteome</keyword>
<protein>
    <submittedName>
        <fullName evidence="1">Uncharacterized protein</fullName>
    </submittedName>
</protein>
<reference evidence="1 2" key="1">
    <citation type="submission" date="2015-08" db="EMBL/GenBank/DDBJ databases">
        <authorList>
            <person name="Babu N.S."/>
            <person name="Beckwith C.J."/>
            <person name="Beseler K.G."/>
            <person name="Brison A."/>
            <person name="Carone J.V."/>
            <person name="Caskin T.P."/>
            <person name="Diamond M."/>
            <person name="Durham M.E."/>
            <person name="Foxe J.M."/>
            <person name="Go M."/>
            <person name="Henderson B.A."/>
            <person name="Jones I.B."/>
            <person name="McGettigan J.A."/>
            <person name="Micheletti S.J."/>
            <person name="Nasrallah M.E."/>
            <person name="Ortiz D."/>
            <person name="Piller C.R."/>
            <person name="Privatt S.R."/>
            <person name="Schneider S.L."/>
            <person name="Sharp S."/>
            <person name="Smith T.C."/>
            <person name="Stanton J.D."/>
            <person name="Ullery H.E."/>
            <person name="Wilson R.J."/>
            <person name="Serrano M.G."/>
            <person name="Buck G."/>
            <person name="Lee V."/>
            <person name="Wang Y."/>
            <person name="Carvalho R."/>
            <person name="Voegtly L."/>
            <person name="Shi R."/>
            <person name="Duckworth R."/>
            <person name="Johnson A."/>
            <person name="Loviza R."/>
            <person name="Walstead R."/>
            <person name="Shah Z."/>
            <person name="Kiflezghi M."/>
            <person name="Wade K."/>
            <person name="Ball S.L."/>
            <person name="Bradley K.W."/>
            <person name="Asai D.J."/>
            <person name="Bowman C.A."/>
            <person name="Russell D.A."/>
            <person name="Pope W.H."/>
            <person name="Jacobs-Sera D."/>
            <person name="Hendrix R.W."/>
            <person name="Hatfull G.F."/>
        </authorList>
    </citation>
    <scope>NUCLEOTIDE SEQUENCE [LARGE SCALE GENOMIC DNA]</scope>
    <source>
        <strain evidence="1 2">DSM 27648</strain>
    </source>
</reference>
<evidence type="ECO:0000313" key="1">
    <source>
        <dbReference type="EMBL" id="AKU99517.1"/>
    </source>
</evidence>
<name>A0A0K1Q199_9BACT</name>
<proteinExistence type="predicted"/>
<dbReference type="Proteomes" id="UP000064967">
    <property type="component" value="Chromosome"/>
</dbReference>
<evidence type="ECO:0000313" key="2">
    <source>
        <dbReference type="Proteomes" id="UP000064967"/>
    </source>
</evidence>
<dbReference type="STRING" id="1391654.AKJ09_06181"/>
<organism evidence="1 2">
    <name type="scientific">Labilithrix luteola</name>
    <dbReference type="NCBI Taxonomy" id="1391654"/>
    <lineage>
        <taxon>Bacteria</taxon>
        <taxon>Pseudomonadati</taxon>
        <taxon>Myxococcota</taxon>
        <taxon>Polyangia</taxon>
        <taxon>Polyangiales</taxon>
        <taxon>Labilitrichaceae</taxon>
        <taxon>Labilithrix</taxon>
    </lineage>
</organism>